<dbReference type="GO" id="GO:0015616">
    <property type="term" value="F:DNA translocase activity"/>
    <property type="evidence" value="ECO:0007669"/>
    <property type="project" value="TreeGrafter"/>
</dbReference>
<comment type="PTM">
    <text evidence="9">C-terminal thiocarboxylation occurs in 2 steps, it is first acyl-adenylated (-COAMP) via the hesA/moeB/thiF part of UBA4, then thiocarboxylated (-COSH) via the rhodanese domain of UBA4.</text>
</comment>
<dbReference type="InterPro" id="IPR001650">
    <property type="entry name" value="Helicase_C-like"/>
</dbReference>
<keyword evidence="3 9" id="KW-0819">tRNA processing</keyword>
<protein>
    <recommendedName>
        <fullName evidence="9 10">Ubiquitin-related modifier 1</fullName>
    </recommendedName>
</protein>
<organism evidence="13 14">
    <name type="scientific">Dissophora globulifera</name>
    <dbReference type="NCBI Taxonomy" id="979702"/>
    <lineage>
        <taxon>Eukaryota</taxon>
        <taxon>Fungi</taxon>
        <taxon>Fungi incertae sedis</taxon>
        <taxon>Mucoromycota</taxon>
        <taxon>Mortierellomycotina</taxon>
        <taxon>Mortierellomycetes</taxon>
        <taxon>Mortierellales</taxon>
        <taxon>Mortierellaceae</taxon>
        <taxon>Dissophora</taxon>
    </lineage>
</organism>
<evidence type="ECO:0000256" key="3">
    <source>
        <dbReference type="ARBA" id="ARBA00022694"/>
    </source>
</evidence>
<evidence type="ECO:0000256" key="2">
    <source>
        <dbReference type="ARBA" id="ARBA00022499"/>
    </source>
</evidence>
<dbReference type="SMART" id="SM00490">
    <property type="entry name" value="HELICc"/>
    <property type="match status" value="1"/>
</dbReference>
<keyword evidence="2 9" id="KW-1017">Isopeptide bond</keyword>
<dbReference type="EMBL" id="JAAAIP010000879">
    <property type="protein sequence ID" value="KAG0311783.1"/>
    <property type="molecule type" value="Genomic_DNA"/>
</dbReference>
<dbReference type="Gene3D" id="3.10.20.30">
    <property type="match status" value="1"/>
</dbReference>
<dbReference type="GO" id="GO:0007131">
    <property type="term" value="P:reciprocal meiotic recombination"/>
    <property type="evidence" value="ECO:0007669"/>
    <property type="project" value="TreeGrafter"/>
</dbReference>
<feature type="modified residue" description="1-thioglycine" evidence="9">
    <location>
        <position position="453"/>
    </location>
</feature>
<evidence type="ECO:0000256" key="4">
    <source>
        <dbReference type="ARBA" id="ARBA00022741"/>
    </source>
</evidence>
<dbReference type="Pfam" id="PF00271">
    <property type="entry name" value="Helicase_C"/>
    <property type="match status" value="1"/>
</dbReference>
<gene>
    <name evidence="13" type="primary">RDH54_2</name>
    <name evidence="9" type="synonym">URM1</name>
    <name evidence="13" type="ORF">BGZ99_009897</name>
</gene>
<dbReference type="Proteomes" id="UP000738325">
    <property type="component" value="Unassembled WGS sequence"/>
</dbReference>
<sequence>MQLAPTDPGSSRGMHFHFVVQLKDDPEIQGLYSGVKGLVEGSGNDMEDPSIGGKLCFVDALLRSIKKDTSERVVLVSNFTQTLDIFEKLCLRQKYGFFRLDGSTPTQKRQEMVDKFNAPSCQKFVFLLSAKSGGVGLNLVGASRLVMFDIDWNPSTDLQAMARIHRDGQSRPVYVYRLLSSGTIEEKMYQRQLTKIGLSDALMDGKTADKLNKFTAAELRDLFTFHDDEPCLTHSLLGCECIQGSASLAARGNSAKELSWDGIMDRTSASLAKRELKEWMHIDVDDWRLAPSGQSEQTQHGMDELGSKDRVLWNTILSGEGHDEEQEEEAGGEARGKRGKRGTRGPVTFVFYSGGMELLFDNQKTINTRVPAFFPSMAEAGEERHAATIRDLIAWTKQTLLRERPELFAGDDGSVRSGILVLVNGADWELEGELDYELQDGDEIVFISTLHGG</sequence>
<name>A0A9P6R5P7_9FUNG</name>
<dbReference type="InterPro" id="IPR050496">
    <property type="entry name" value="SNF2_RAD54_helicase_repair"/>
</dbReference>
<dbReference type="GO" id="GO:0002098">
    <property type="term" value="P:tRNA wobble uridine modification"/>
    <property type="evidence" value="ECO:0007669"/>
    <property type="project" value="UniProtKB-UniRule"/>
</dbReference>
<dbReference type="PANTHER" id="PTHR45629">
    <property type="entry name" value="SNF2/RAD54 FAMILY MEMBER"/>
    <property type="match status" value="1"/>
</dbReference>
<feature type="cross-link" description="Glycyl lysine isopeptide (Gly-Lys) (interchain with K-? in acceptor proteins)" evidence="9">
    <location>
        <position position="453"/>
    </location>
</feature>
<feature type="compositionally biased region" description="Acidic residues" evidence="11">
    <location>
        <begin position="322"/>
        <end position="331"/>
    </location>
</feature>
<evidence type="ECO:0000259" key="12">
    <source>
        <dbReference type="PROSITE" id="PS51194"/>
    </source>
</evidence>
<dbReference type="AlphaFoldDB" id="A0A9P6R5P7"/>
<dbReference type="GO" id="GO:0016787">
    <property type="term" value="F:hydrolase activity"/>
    <property type="evidence" value="ECO:0007669"/>
    <property type="project" value="UniProtKB-KW"/>
</dbReference>
<accession>A0A9P6R5P7</accession>
<keyword evidence="7 13" id="KW-0347">Helicase</keyword>
<evidence type="ECO:0000256" key="11">
    <source>
        <dbReference type="SAM" id="MobiDB-lite"/>
    </source>
</evidence>
<dbReference type="InterPro" id="IPR012675">
    <property type="entry name" value="Beta-grasp_dom_sf"/>
</dbReference>
<comment type="caution">
    <text evidence="13">The sequence shown here is derived from an EMBL/GenBank/DDBJ whole genome shotgun (WGS) entry which is preliminary data.</text>
</comment>
<dbReference type="PROSITE" id="PS51194">
    <property type="entry name" value="HELICASE_CTER"/>
    <property type="match status" value="1"/>
</dbReference>
<dbReference type="CDD" id="cd01764">
    <property type="entry name" value="Ubl_Urm1"/>
    <property type="match status" value="1"/>
</dbReference>
<dbReference type="GO" id="GO:0034227">
    <property type="term" value="P:tRNA thio-modification"/>
    <property type="evidence" value="ECO:0007669"/>
    <property type="project" value="UniProtKB-UniRule"/>
</dbReference>
<dbReference type="GO" id="GO:0005829">
    <property type="term" value="C:cytosol"/>
    <property type="evidence" value="ECO:0007669"/>
    <property type="project" value="UniProtKB-UniRule"/>
</dbReference>
<dbReference type="GO" id="GO:0004386">
    <property type="term" value="F:helicase activity"/>
    <property type="evidence" value="ECO:0007669"/>
    <property type="project" value="UniProtKB-KW"/>
</dbReference>
<keyword evidence="5 9" id="KW-0833">Ubl conjugation pathway</keyword>
<dbReference type="OrthoDB" id="10248987at2759"/>
<comment type="subcellular location">
    <subcellularLocation>
        <location evidence="9 10">Cytoplasm</location>
    </subcellularLocation>
</comment>
<comment type="similarity">
    <text evidence="9 10">Belongs to the URM1 family.</text>
</comment>
<dbReference type="FunFam" id="3.40.50.300:FF:000332">
    <property type="entry name" value="DNA repair and recombination protein RAD54-like"/>
    <property type="match status" value="1"/>
</dbReference>
<reference evidence="13" key="1">
    <citation type="journal article" date="2020" name="Fungal Divers.">
        <title>Resolving the Mortierellaceae phylogeny through synthesis of multi-gene phylogenetics and phylogenomics.</title>
        <authorList>
            <person name="Vandepol N."/>
            <person name="Liber J."/>
            <person name="Desiro A."/>
            <person name="Na H."/>
            <person name="Kennedy M."/>
            <person name="Barry K."/>
            <person name="Grigoriev I.V."/>
            <person name="Miller A.N."/>
            <person name="O'Donnell K."/>
            <person name="Stajich J.E."/>
            <person name="Bonito G."/>
        </authorList>
    </citation>
    <scope>NUCLEOTIDE SEQUENCE</scope>
    <source>
        <strain evidence="13">REB-010B</strain>
    </source>
</reference>
<feature type="domain" description="Helicase C-terminal" evidence="12">
    <location>
        <begin position="57"/>
        <end position="215"/>
    </location>
</feature>
<dbReference type="InterPro" id="IPR015221">
    <property type="entry name" value="Urm1"/>
</dbReference>
<proteinExistence type="inferred from homology"/>
<comment type="function">
    <text evidence="9">Acts as a sulfur carrier required for 2-thiolation of mcm(5)S(2)U at tRNA wobble positions of cytosolic tRNA(Lys), tRNA(Glu) and tRNA(Gln). Serves as sulfur donor in tRNA 2-thiolation reaction by being thiocarboxylated (-COSH) at its C-terminus by the MOCS3 homolog UBA4. The sulfur is then transferred to tRNA to form 2-thiolation of mcm(5)S(2)U. Prior mcm(5) tRNA modification by the elongator complex is required for 2-thiolation. Also acts as a ubiquitin-like protein (UBL) that is covalently conjugated via an isopeptide bond to lysine residues of target proteins such as AHP1. The thiocarboxylated form serves as substrate for conjugation and oxidative stress specifically induces the formation of UBL-protein conjugates.</text>
</comment>
<dbReference type="GO" id="GO:0005634">
    <property type="term" value="C:nucleus"/>
    <property type="evidence" value="ECO:0007669"/>
    <property type="project" value="TreeGrafter"/>
</dbReference>
<keyword evidence="1 9" id="KW-0963">Cytoplasm</keyword>
<dbReference type="HAMAP" id="MF_03048">
    <property type="entry name" value="Urm1"/>
    <property type="match status" value="1"/>
</dbReference>
<dbReference type="SUPFAM" id="SSF54285">
    <property type="entry name" value="MoaD/ThiS"/>
    <property type="match status" value="1"/>
</dbReference>
<dbReference type="GO" id="GO:0000724">
    <property type="term" value="P:double-strand break repair via homologous recombination"/>
    <property type="evidence" value="ECO:0007669"/>
    <property type="project" value="TreeGrafter"/>
</dbReference>
<evidence type="ECO:0000256" key="9">
    <source>
        <dbReference type="HAMAP-Rule" id="MF_03048"/>
    </source>
</evidence>
<dbReference type="SUPFAM" id="SSF52540">
    <property type="entry name" value="P-loop containing nucleoside triphosphate hydrolases"/>
    <property type="match status" value="1"/>
</dbReference>
<comment type="pathway">
    <text evidence="9 10">tRNA modification; 5-methoxycarbonylmethyl-2-thiouridine-tRNA biosynthesis.</text>
</comment>
<dbReference type="InterPro" id="IPR027417">
    <property type="entry name" value="P-loop_NTPase"/>
</dbReference>
<keyword evidence="6" id="KW-0378">Hydrolase</keyword>
<dbReference type="InterPro" id="IPR016155">
    <property type="entry name" value="Mopterin_synth/thiamin_S_b"/>
</dbReference>
<dbReference type="Gene3D" id="3.40.50.300">
    <property type="entry name" value="P-loop containing nucleotide triphosphate hydrolases"/>
    <property type="match status" value="1"/>
</dbReference>
<keyword evidence="8" id="KW-0067">ATP-binding</keyword>
<dbReference type="GO" id="GO:0032447">
    <property type="term" value="P:protein urmylation"/>
    <property type="evidence" value="ECO:0007669"/>
    <property type="project" value="UniProtKB-UniRule"/>
</dbReference>
<evidence type="ECO:0000256" key="6">
    <source>
        <dbReference type="ARBA" id="ARBA00022801"/>
    </source>
</evidence>
<keyword evidence="14" id="KW-1185">Reference proteome</keyword>
<dbReference type="CDD" id="cd18793">
    <property type="entry name" value="SF2_C_SNF"/>
    <property type="match status" value="1"/>
</dbReference>
<evidence type="ECO:0000256" key="5">
    <source>
        <dbReference type="ARBA" id="ARBA00022786"/>
    </source>
</evidence>
<evidence type="ECO:0000256" key="7">
    <source>
        <dbReference type="ARBA" id="ARBA00022806"/>
    </source>
</evidence>
<dbReference type="InterPro" id="IPR049730">
    <property type="entry name" value="SNF2/RAD54-like_C"/>
</dbReference>
<dbReference type="PANTHER" id="PTHR45629:SF7">
    <property type="entry name" value="DNA EXCISION REPAIR PROTEIN ERCC-6-RELATED"/>
    <property type="match status" value="1"/>
</dbReference>
<dbReference type="Pfam" id="PF09138">
    <property type="entry name" value="Urm1"/>
    <property type="match status" value="1"/>
</dbReference>
<dbReference type="GO" id="GO:0005524">
    <property type="term" value="F:ATP binding"/>
    <property type="evidence" value="ECO:0007669"/>
    <property type="project" value="UniProtKB-KW"/>
</dbReference>
<evidence type="ECO:0000256" key="10">
    <source>
        <dbReference type="RuleBase" id="RU361182"/>
    </source>
</evidence>
<evidence type="ECO:0000256" key="1">
    <source>
        <dbReference type="ARBA" id="ARBA00022490"/>
    </source>
</evidence>
<feature type="region of interest" description="Disordered" evidence="11">
    <location>
        <begin position="318"/>
        <end position="341"/>
    </location>
</feature>
<evidence type="ECO:0000256" key="8">
    <source>
        <dbReference type="ARBA" id="ARBA00022840"/>
    </source>
</evidence>
<evidence type="ECO:0000313" key="13">
    <source>
        <dbReference type="EMBL" id="KAG0311783.1"/>
    </source>
</evidence>
<evidence type="ECO:0000313" key="14">
    <source>
        <dbReference type="Proteomes" id="UP000738325"/>
    </source>
</evidence>
<keyword evidence="4" id="KW-0547">Nucleotide-binding</keyword>